<dbReference type="EMBL" id="JBDODL010001954">
    <property type="protein sequence ID" value="MES1921931.1"/>
    <property type="molecule type" value="Genomic_DNA"/>
</dbReference>
<gene>
    <name evidence="1" type="ORF">MHBO_003457</name>
</gene>
<accession>A0ABV2AQJ4</accession>
<keyword evidence="2" id="KW-1185">Reference proteome</keyword>
<reference evidence="1 2" key="1">
    <citation type="journal article" date="2024" name="BMC Biol.">
        <title>Comparative genomics of Ascetosporea gives new insight into the evolutionary basis for animal parasitism in Rhizaria.</title>
        <authorList>
            <person name="Hiltunen Thoren M."/>
            <person name="Onut-Brannstrom I."/>
            <person name="Alfjorden A."/>
            <person name="Peckova H."/>
            <person name="Swords F."/>
            <person name="Hooper C."/>
            <person name="Holzer A.S."/>
            <person name="Bass D."/>
            <person name="Burki F."/>
        </authorList>
    </citation>
    <scope>NUCLEOTIDE SEQUENCE [LARGE SCALE GENOMIC DNA]</scope>
    <source>
        <strain evidence="1">20-A016</strain>
    </source>
</reference>
<dbReference type="Proteomes" id="UP001439008">
    <property type="component" value="Unassembled WGS sequence"/>
</dbReference>
<evidence type="ECO:0000313" key="2">
    <source>
        <dbReference type="Proteomes" id="UP001439008"/>
    </source>
</evidence>
<name>A0ABV2AQJ4_9EUKA</name>
<sequence length="210" mass="25182">MTTVICIQGVHKNYKPKSGVQKICNFCKITTMEYYLRPTFRPGWLNLYDRNKINYLKYYLSQFEWTEKYLFSQKINWNTKQCDPRIKRKTENYYKPVNLLKRNDFCINRPKLDSNFFLEETEFSSDDFDIKNCKIVKIFDAKKICENFGNMTSGIKKSLSLEIENKKRVEEATEYLDKNLNRKMTTRKMSNCKNIKINANKKPIFIDLCD</sequence>
<evidence type="ECO:0000313" key="1">
    <source>
        <dbReference type="EMBL" id="MES1921931.1"/>
    </source>
</evidence>
<protein>
    <submittedName>
        <fullName evidence="1">Uncharacterized protein</fullName>
    </submittedName>
</protein>
<organism evidence="1 2">
    <name type="scientific">Bonamia ostreae</name>
    <dbReference type="NCBI Taxonomy" id="126728"/>
    <lineage>
        <taxon>Eukaryota</taxon>
        <taxon>Sar</taxon>
        <taxon>Rhizaria</taxon>
        <taxon>Endomyxa</taxon>
        <taxon>Ascetosporea</taxon>
        <taxon>Haplosporida</taxon>
        <taxon>Bonamia</taxon>
    </lineage>
</organism>
<proteinExistence type="predicted"/>
<comment type="caution">
    <text evidence="1">The sequence shown here is derived from an EMBL/GenBank/DDBJ whole genome shotgun (WGS) entry which is preliminary data.</text>
</comment>